<organism evidence="1 2">
    <name type="scientific">Gossypium gossypioides</name>
    <name type="common">Mexican cotton</name>
    <name type="synonym">Selera gossypioides</name>
    <dbReference type="NCBI Taxonomy" id="34282"/>
    <lineage>
        <taxon>Eukaryota</taxon>
        <taxon>Viridiplantae</taxon>
        <taxon>Streptophyta</taxon>
        <taxon>Embryophyta</taxon>
        <taxon>Tracheophyta</taxon>
        <taxon>Spermatophyta</taxon>
        <taxon>Magnoliopsida</taxon>
        <taxon>eudicotyledons</taxon>
        <taxon>Gunneridae</taxon>
        <taxon>Pentapetalae</taxon>
        <taxon>rosids</taxon>
        <taxon>malvids</taxon>
        <taxon>Malvales</taxon>
        <taxon>Malvaceae</taxon>
        <taxon>Malvoideae</taxon>
        <taxon>Gossypium</taxon>
    </lineage>
</organism>
<name>A0A7J9CTT3_GOSGO</name>
<dbReference type="AlphaFoldDB" id="A0A7J9CTT3"/>
<comment type="caution">
    <text evidence="1">The sequence shown here is derived from an EMBL/GenBank/DDBJ whole genome shotgun (WGS) entry which is preliminary data.</text>
</comment>
<proteinExistence type="predicted"/>
<reference evidence="1 2" key="1">
    <citation type="journal article" date="2019" name="Genome Biol. Evol.">
        <title>Insights into the evolution of the New World diploid cottons (Gossypium, subgenus Houzingenia) based on genome sequencing.</title>
        <authorList>
            <person name="Grover C.E."/>
            <person name="Arick M.A. 2nd"/>
            <person name="Thrash A."/>
            <person name="Conover J.L."/>
            <person name="Sanders W.S."/>
            <person name="Peterson D.G."/>
            <person name="Frelichowski J.E."/>
            <person name="Scheffler J.A."/>
            <person name="Scheffler B.E."/>
            <person name="Wendel J.F."/>
        </authorList>
    </citation>
    <scope>NUCLEOTIDE SEQUENCE [LARGE SCALE GENOMIC DNA]</scope>
    <source>
        <strain evidence="1">5</strain>
        <tissue evidence="1">Leaf</tissue>
    </source>
</reference>
<dbReference type="EMBL" id="JABEZY010000013">
    <property type="protein sequence ID" value="MBA0751724.1"/>
    <property type="molecule type" value="Genomic_DNA"/>
</dbReference>
<dbReference type="Proteomes" id="UP000593579">
    <property type="component" value="Unassembled WGS sequence"/>
</dbReference>
<gene>
    <name evidence="1" type="ORF">Gogos_000628</name>
</gene>
<sequence>MIYIWVRGALPFEIKILGLSNDSEPFKHNQYLFELLLLVGVQLGFVDYSMVGASL</sequence>
<accession>A0A7J9CTT3</accession>
<keyword evidence="2" id="KW-1185">Reference proteome</keyword>
<evidence type="ECO:0000313" key="2">
    <source>
        <dbReference type="Proteomes" id="UP000593579"/>
    </source>
</evidence>
<protein>
    <submittedName>
        <fullName evidence="1">Uncharacterized protein</fullName>
    </submittedName>
</protein>
<feature type="non-terminal residue" evidence="1">
    <location>
        <position position="1"/>
    </location>
</feature>
<evidence type="ECO:0000313" key="1">
    <source>
        <dbReference type="EMBL" id="MBA0751724.1"/>
    </source>
</evidence>